<feature type="chain" id="PRO_5045111058" evidence="2">
    <location>
        <begin position="26"/>
        <end position="2413"/>
    </location>
</feature>
<dbReference type="Pfam" id="PF18676">
    <property type="entry name" value="MBG_2"/>
    <property type="match status" value="1"/>
</dbReference>
<dbReference type="SMART" id="SM00112">
    <property type="entry name" value="CA"/>
    <property type="match status" value="3"/>
</dbReference>
<dbReference type="InterPro" id="IPR043772">
    <property type="entry name" value="MBG_3"/>
</dbReference>
<dbReference type="PANTHER" id="PTHR35580">
    <property type="entry name" value="CELL SURFACE GLYCOPROTEIN (S-LAYER PROTEIN)-LIKE PROTEIN"/>
    <property type="match status" value="1"/>
</dbReference>
<evidence type="ECO:0000259" key="3">
    <source>
        <dbReference type="PROSITE" id="PS50268"/>
    </source>
</evidence>
<feature type="domain" description="Cadherin" evidence="3">
    <location>
        <begin position="1268"/>
        <end position="1360"/>
    </location>
</feature>
<dbReference type="EMBL" id="CP106735">
    <property type="protein sequence ID" value="UXX80835.1"/>
    <property type="molecule type" value="Genomic_DNA"/>
</dbReference>
<dbReference type="NCBIfam" id="TIGR04183">
    <property type="entry name" value="Por_Secre_tail"/>
    <property type="match status" value="1"/>
</dbReference>
<accession>A0ABY6D5E0</accession>
<dbReference type="Proteomes" id="UP001062165">
    <property type="component" value="Chromosome"/>
</dbReference>
<dbReference type="RefSeq" id="WP_263052564.1">
    <property type="nucleotide sequence ID" value="NZ_CP106735.1"/>
</dbReference>
<dbReference type="InterPro" id="IPR026444">
    <property type="entry name" value="Secre_tail"/>
</dbReference>
<gene>
    <name evidence="4" type="ORF">N7E81_06945</name>
</gene>
<dbReference type="InterPro" id="IPR041286">
    <property type="entry name" value="MBG_2"/>
</dbReference>
<reference evidence="4" key="1">
    <citation type="submission" date="2022-10" db="EMBL/GenBank/DDBJ databases">
        <title>Comparative genomics and taxonomic characterization of three novel marine species of genus Reichenbachiella exhibiting antioxidant and polysaccharide degradation activities.</title>
        <authorList>
            <person name="Muhammad N."/>
            <person name="Lee Y.-J."/>
            <person name="Ko J."/>
            <person name="Kim S.-G."/>
        </authorList>
    </citation>
    <scope>NUCLEOTIDE SEQUENCE</scope>
    <source>
        <strain evidence="4">Wsw4-B4</strain>
    </source>
</reference>
<feature type="domain" description="Cadherin" evidence="3">
    <location>
        <begin position="1608"/>
        <end position="1698"/>
    </location>
</feature>
<dbReference type="Gene3D" id="3.30.160.710">
    <property type="match status" value="1"/>
</dbReference>
<dbReference type="PANTHER" id="PTHR35580:SF1">
    <property type="entry name" value="PHYTASE-LIKE DOMAIN-CONTAINING PROTEIN"/>
    <property type="match status" value="1"/>
</dbReference>
<protein>
    <submittedName>
        <fullName evidence="4">Ig-like domain-containing protein</fullName>
    </submittedName>
</protein>
<evidence type="ECO:0000313" key="4">
    <source>
        <dbReference type="EMBL" id="UXX80835.1"/>
    </source>
</evidence>
<dbReference type="InterPro" id="IPR052918">
    <property type="entry name" value="Motility_Chemotaxis_Reg"/>
</dbReference>
<dbReference type="Pfam" id="PF13205">
    <property type="entry name" value="Big_5"/>
    <property type="match status" value="8"/>
</dbReference>
<dbReference type="InterPro" id="IPR010620">
    <property type="entry name" value="SBBP_repeat"/>
</dbReference>
<feature type="domain" description="Cadherin" evidence="3">
    <location>
        <begin position="612"/>
        <end position="705"/>
    </location>
</feature>
<dbReference type="CDD" id="cd11304">
    <property type="entry name" value="Cadherin_repeat"/>
    <property type="match status" value="2"/>
</dbReference>
<dbReference type="InterPro" id="IPR002126">
    <property type="entry name" value="Cadherin-like_dom"/>
</dbReference>
<dbReference type="SUPFAM" id="SSF49313">
    <property type="entry name" value="Cadherin-like"/>
    <property type="match status" value="3"/>
</dbReference>
<dbReference type="Pfam" id="PF06739">
    <property type="entry name" value="SBBP"/>
    <property type="match status" value="1"/>
</dbReference>
<organism evidence="4 5">
    <name type="scientific">Reichenbachiella carrageenanivorans</name>
    <dbReference type="NCBI Taxonomy" id="2979869"/>
    <lineage>
        <taxon>Bacteria</taxon>
        <taxon>Pseudomonadati</taxon>
        <taxon>Bacteroidota</taxon>
        <taxon>Cytophagia</taxon>
        <taxon>Cytophagales</taxon>
        <taxon>Reichenbachiellaceae</taxon>
        <taxon>Reichenbachiella</taxon>
    </lineage>
</organism>
<dbReference type="Gene3D" id="2.60.40.60">
    <property type="entry name" value="Cadherins"/>
    <property type="match status" value="3"/>
</dbReference>
<evidence type="ECO:0000313" key="5">
    <source>
        <dbReference type="Proteomes" id="UP001062165"/>
    </source>
</evidence>
<evidence type="ECO:0000256" key="1">
    <source>
        <dbReference type="ARBA" id="ARBA00022729"/>
    </source>
</evidence>
<name>A0ABY6D5E0_9BACT</name>
<evidence type="ECO:0000256" key="2">
    <source>
        <dbReference type="SAM" id="SignalP"/>
    </source>
</evidence>
<dbReference type="SUPFAM" id="SSF50998">
    <property type="entry name" value="Quinoprotein alcohol dehydrogenase-like"/>
    <property type="match status" value="1"/>
</dbReference>
<dbReference type="InterPro" id="IPR015919">
    <property type="entry name" value="Cadherin-like_sf"/>
</dbReference>
<sequence>MKTKSTNIGWLVAFLFFFLPQNTNAQQLDYLRSLGGSLDDYAHATCIDANGYIYVVGSFGGTVDFDPGAGVSELTAVAAKDAFILKLNDTGSFIWVKHMRGLSASSGSISASSIAVSGTDLYIGGTYSTSMDADPSAGEALFGVGVHLATNSFITKLNTSGGFLWARNWRASNNYLNALAPDGTSVVVGLTFKHSMPIDPSNYDSPVIYSNNNSMDCYIIRLDEDGLKEWSTNFGGPDADEIRGLAVDASSNIYISGNFRNTVNFNNLGSYELTSAGYNDIFVMKLASNFSFQWAKSVGGTSSDYSSDLALDAAGNVVSTGYFAGDNIDFDPGAGTSLLSSVSADIFVQKLEPDGDFIWAKSFGGTSYDVVYDLNTDLNSNIYLTGNFNGTVDFDPGAGVFELTSAGSNDIYATKLTAAGELGWAVRMGGADVDIGRGIAVDPSGKVVLTGYYQGTSDFDPGAGVSSATSNGLYDTFIQKLSPDGVNPTVSSFSPVDGANTVSIDANLVLNFSENVKKGTGNIVLYKSGGQVIETFSPSSTAVTVSGATVTINPSSNLLNGTGYYVQIAMSAIKDVAGNNYAGISNTTTWNFTTVAATNDPPTNILLSFNAINENNAINAVIGTLSTTDPDPGSPHTYSIVSGTGDTDNASFHLADNQLRASEVFDFESKSSYSVRINTFDGVNNFAKAFTINITNVAENNAPTNITLTNNSINENNSLGATIGTFSTTDPDGGTHSYALVSGTGSTNNANFTIAGNALKANTVFDYETKTSYSIRVRTSDGTATFDKIFTININDLVDTDIAGPVVTSLSPADGVASVPLDGTLVMTFNENIALQASGGYVRVRKLSGDALVLEGRPLIDTDIFTIDGNTLTFSLADYTGLAPAFETDYYVTIDEYTLKDAAGNYYIGFMDNATWNFTSATELESDETAPVLVGLDPSNGSFDYAYDRGYITMTFSEPVVNNVVSSHFFHLRRLPGNQIVKQFSLNTSEVTIDGNKVTLNDVPDLSVNTTYLITCTSQYPFADLAGNEFESWQSNTSFWQFTPKSGAQVVSMNPTHNNTNVDTYASLEVVFDREVFIDPTYSEIVIIFRGGTPHVIFGPDSEHLTITGNALHINPWFDLNMNQEYGVQVHGLVNSEGYPVRSISRTDWVFTTNDQINNAPNNMVLSNTTINEGNAIGQTVGTIAVSDPNVEDVHTLSFQAGSGDTFNHAFTLFGNELRANQVFDYTTNTILSIRLLAEDDKGGRYEKNLFINVNAVPTDIMIDSDNINENNTIGWAVGVLSTVDQNNTNGFTYTLVDGDGGDDNASFTISSNVLKAAEVFDYETKSTYQIRVRTTDGLAAIEKMMTIHVNYVDNYAPTVVSMNPLDEATGVALDADLVLTFNEPIVAGTNVIYVTDATNGVSLIYGAVNTSPDLFTVSGETLTIHLANYNGPFEPSYARRYYVQVSPNAIRDPSGNSFDEFNNATSWNFTTEAAPDETAPTLLSKSPGDNATSVAKETNLVLTFNESVALGFGTIQLIDQKGSVVEQYSSGENASQVSILNNEVTIDPSVNLQANLDYHVLIESNALTDLAGNPYAGFNDEAVWNFKTLVVGQAPTDISISADHFDEDLASNQEIATLSATDPEGDAFYFELVQVDGSGTAYDDFYINGNKLYSGYNGYEYTDKSEYALRIKAIDNNNNTFEKDFTLYINDNEPPKVVSFSPGDNTTGALVSGVWTATFDEPIFLEEGGVQGFAIARGTSANYVHILNTDDSRISIDGNTLTIDLGFTLWEETDYWVWIKSGVIKDSDENYYNAHLPASTWNFTTGDFTAPSVTSLSPANNASGVSSTPELIMTFSENISFYTDAATAFFQINELNGPVNETINWTDPAVTVINDNQIKIALSIALSPGTTYWVQAYNLDNILVMDSYENELSPWGNDDTYWRFTTTKADQIITFEEISNKTFGDAPFMIDVEASSGLDVALTPLGPITINGNLVTITGAGAASINANQAGDEQYNAAPQVNRGFTIAAATQTITIDPVGNKLITDEPFDIVASNGASPMALSYHIESGSATVSGNTVTLNGTTGTVVIRVEAAGNANYASATEYTTFNVIDESLEDQTITFSVGDQVYGQTVSLNGAASSSLAVSYEMVSGPISLSGNSLVLTGVGTASIRALQSGNDAYNPADPVLVEFSISKAPLTITATDKSMVFGESLPELTMSYSGFVNGEGASSITLPTVATAATGASDAGTYHIELAGGAADNYSMTLIDGVLTVEKATATISLAELIHEADGTAKLPTVATDPADLNVSVTYDGVAEAPTAAGSYEVVATINESNYQGSVTGTLVINEATVTGIATQQVEISVFPNPAAEWLQFSGLSSEAQLDMVDIEGSQVLTRLIYPGDKVDISQMQTGMYVLHISNNHITTTTKILIHR</sequence>
<dbReference type="Pfam" id="PF18887">
    <property type="entry name" value="MBG_3"/>
    <property type="match status" value="1"/>
</dbReference>
<dbReference type="InterPro" id="IPR011047">
    <property type="entry name" value="Quinoprotein_ADH-like_sf"/>
</dbReference>
<dbReference type="Pfam" id="PF18962">
    <property type="entry name" value="Por_Secre_tail"/>
    <property type="match status" value="1"/>
</dbReference>
<dbReference type="InterPro" id="IPR032812">
    <property type="entry name" value="SbsA_Ig"/>
</dbReference>
<keyword evidence="1 2" id="KW-0732">Signal</keyword>
<feature type="domain" description="Cadherin" evidence="3">
    <location>
        <begin position="705"/>
        <end position="807"/>
    </location>
</feature>
<dbReference type="PRINTS" id="PR00205">
    <property type="entry name" value="CADHERIN"/>
</dbReference>
<proteinExistence type="predicted"/>
<keyword evidence="5" id="KW-1185">Reference proteome</keyword>
<dbReference type="PROSITE" id="PS50268">
    <property type="entry name" value="CADHERIN_2"/>
    <property type="match status" value="4"/>
</dbReference>
<feature type="signal peptide" evidence="2">
    <location>
        <begin position="1"/>
        <end position="25"/>
    </location>
</feature>